<dbReference type="EMBL" id="CWQY01000004">
    <property type="protein sequence ID" value="CSC23147.1"/>
    <property type="molecule type" value="Genomic_DNA"/>
</dbReference>
<protein>
    <submittedName>
        <fullName evidence="2">Uncharacterized protein</fullName>
    </submittedName>
</protein>
<dbReference type="Proteomes" id="UP000044806">
    <property type="component" value="Unassembled WGS sequence"/>
</dbReference>
<evidence type="ECO:0000313" key="4">
    <source>
        <dbReference type="Proteomes" id="UP000044806"/>
    </source>
</evidence>
<sequence length="103" mass="11870">MVTATITKPVAKPFTARLVLFPSDDTFSLRMTGCSIRRRSNRILLLRRVISWLALSELYWLRVRCACSFSTSVINLSLMVLYSLSRVMCAIMDKKLCSVYQER</sequence>
<gene>
    <name evidence="1" type="ORF">ERS013165_02229</name>
    <name evidence="2" type="ORF">ERS013200_00896</name>
</gene>
<evidence type="ECO:0000313" key="3">
    <source>
        <dbReference type="Proteomes" id="UP000041770"/>
    </source>
</evidence>
<evidence type="ECO:0000313" key="1">
    <source>
        <dbReference type="EMBL" id="CSA70166.1"/>
    </source>
</evidence>
<dbReference type="EMBL" id="CWOW01000010">
    <property type="protein sequence ID" value="CSA70166.1"/>
    <property type="molecule type" value="Genomic_DNA"/>
</dbReference>
<accession>A0A655XWG5</accession>
<dbReference type="AlphaFoldDB" id="A0A655XWG5"/>
<evidence type="ECO:0000313" key="2">
    <source>
        <dbReference type="EMBL" id="CSC23147.1"/>
    </source>
</evidence>
<dbReference type="Proteomes" id="UP000041770">
    <property type="component" value="Unassembled WGS sequence"/>
</dbReference>
<reference evidence="3 4" key="1">
    <citation type="submission" date="2015-07" db="EMBL/GenBank/DDBJ databases">
        <authorList>
            <consortium name="Pathogen Informatics"/>
        </authorList>
    </citation>
    <scope>NUCLEOTIDE SEQUENCE [LARGE SCALE GENOMIC DNA]</scope>
    <source>
        <strain evidence="2 3">A316</strain>
        <strain evidence="1 4">A51</strain>
    </source>
</reference>
<proteinExistence type="predicted"/>
<organism evidence="2 3">
    <name type="scientific">Vibrio cholerae</name>
    <dbReference type="NCBI Taxonomy" id="666"/>
    <lineage>
        <taxon>Bacteria</taxon>
        <taxon>Pseudomonadati</taxon>
        <taxon>Pseudomonadota</taxon>
        <taxon>Gammaproteobacteria</taxon>
        <taxon>Vibrionales</taxon>
        <taxon>Vibrionaceae</taxon>
        <taxon>Vibrio</taxon>
    </lineage>
</organism>
<name>A0A655XWG5_VIBCL</name>